<keyword evidence="2" id="KW-0255">Endonuclease</keyword>
<evidence type="ECO:0000313" key="2">
    <source>
        <dbReference type="EMBL" id="CCQ68256.1"/>
    </source>
</evidence>
<organism evidence="2 3">
    <name type="scientific">Crocosphaera watsonii WH 0402</name>
    <dbReference type="NCBI Taxonomy" id="1284629"/>
    <lineage>
        <taxon>Bacteria</taxon>
        <taxon>Bacillati</taxon>
        <taxon>Cyanobacteriota</taxon>
        <taxon>Cyanophyceae</taxon>
        <taxon>Oscillatoriophycideae</taxon>
        <taxon>Chroococcales</taxon>
        <taxon>Aphanothecaceae</taxon>
        <taxon>Crocosphaera</taxon>
    </lineage>
</organism>
<dbReference type="AlphaFoldDB" id="T2JT78"/>
<protein>
    <submittedName>
        <fullName evidence="2">HNH endonuclease</fullName>
    </submittedName>
</protein>
<feature type="domain" description="RRXRR" evidence="1">
    <location>
        <begin position="5"/>
        <end position="71"/>
    </location>
</feature>
<dbReference type="RefSeq" id="WP_035828932.1">
    <property type="nucleotide sequence ID" value="NZ_CAQN01000736.1"/>
</dbReference>
<dbReference type="GO" id="GO:0004519">
    <property type="term" value="F:endonuclease activity"/>
    <property type="evidence" value="ECO:0007669"/>
    <property type="project" value="UniProtKB-KW"/>
</dbReference>
<dbReference type="EMBL" id="CAQN01000736">
    <property type="protein sequence ID" value="CCQ68256.1"/>
    <property type="molecule type" value="Genomic_DNA"/>
</dbReference>
<evidence type="ECO:0000259" key="1">
    <source>
        <dbReference type="Pfam" id="PF14239"/>
    </source>
</evidence>
<name>T2JT78_CROWT</name>
<keyword evidence="2" id="KW-0378">Hydrolase</keyword>
<gene>
    <name evidence="2" type="ORF">CWATWH0402_1779</name>
</gene>
<reference evidence="2 3" key="2">
    <citation type="submission" date="2013-09" db="EMBL/GenBank/DDBJ databases">
        <title>Whole genome comparison of six Crocosphaera watsonii strains with differing phenotypes.</title>
        <authorList>
            <person name="Bench S.R."/>
            <person name="Heller P."/>
            <person name="Frank I."/>
            <person name="Arciniega M."/>
            <person name="Shilova I.N."/>
            <person name="Zehr J.P."/>
        </authorList>
    </citation>
    <scope>NUCLEOTIDE SEQUENCE [LARGE SCALE GENOMIC DNA]</scope>
    <source>
        <strain evidence="2 3">WH 0402</strain>
    </source>
</reference>
<keyword evidence="2" id="KW-0540">Nuclease</keyword>
<sequence>MPNFVFVLDTTKSPLKPVHPGQARLLLRQGKAAVFRRYPFTIILKEEVTEPSKNITLKLDPGSKFMGVLSQNSYLKNYNHSSTFIDTHFKRTTLVT</sequence>
<evidence type="ECO:0000313" key="3">
    <source>
        <dbReference type="Proteomes" id="UP000018130"/>
    </source>
</evidence>
<dbReference type="InterPro" id="IPR025938">
    <property type="entry name" value="RRXRR_dom"/>
</dbReference>
<comment type="caution">
    <text evidence="2">The sequence shown here is derived from an EMBL/GenBank/DDBJ whole genome shotgun (WGS) entry which is preliminary data.</text>
</comment>
<proteinExistence type="predicted"/>
<dbReference type="Proteomes" id="UP000018130">
    <property type="component" value="Unassembled WGS sequence"/>
</dbReference>
<dbReference type="Pfam" id="PF14239">
    <property type="entry name" value="RRXRR"/>
    <property type="match status" value="1"/>
</dbReference>
<accession>T2JT78</accession>
<dbReference type="GeneID" id="88768446"/>
<reference evidence="2 3" key="1">
    <citation type="submission" date="2013-01" db="EMBL/GenBank/DDBJ databases">
        <authorList>
            <person name="Bench S."/>
        </authorList>
    </citation>
    <scope>NUCLEOTIDE SEQUENCE [LARGE SCALE GENOMIC DNA]</scope>
    <source>
        <strain evidence="2 3">WH 0402</strain>
    </source>
</reference>